<comment type="caution">
    <text evidence="6">The sequence shown here is derived from an EMBL/GenBank/DDBJ whole genome shotgun (WGS) entry which is preliminary data.</text>
</comment>
<dbReference type="GO" id="GO:0006508">
    <property type="term" value="P:proteolysis"/>
    <property type="evidence" value="ECO:0007669"/>
    <property type="project" value="InterPro"/>
</dbReference>
<dbReference type="GO" id="GO:0005737">
    <property type="term" value="C:cytoplasm"/>
    <property type="evidence" value="ECO:0007669"/>
    <property type="project" value="TreeGrafter"/>
</dbReference>
<dbReference type="GeneID" id="70138229"/>
<keyword evidence="3" id="KW-0645">Protease</keyword>
<proteinExistence type="inferred from homology"/>
<evidence type="ECO:0000313" key="7">
    <source>
        <dbReference type="Proteomes" id="UP000758603"/>
    </source>
</evidence>
<dbReference type="PANTHER" id="PTHR48104">
    <property type="entry name" value="METACASPASE-4"/>
    <property type="match status" value="1"/>
</dbReference>
<keyword evidence="2" id="KW-0053">Apoptosis</keyword>
<dbReference type="GO" id="GO:0006915">
    <property type="term" value="P:apoptotic process"/>
    <property type="evidence" value="ECO:0007669"/>
    <property type="project" value="UniProtKB-KW"/>
</dbReference>
<dbReference type="InterPro" id="IPR011600">
    <property type="entry name" value="Pept_C14_caspase"/>
</dbReference>
<gene>
    <name evidence="6" type="ORF">BKA67DRAFT_696106</name>
</gene>
<sequence>MTQKKALLIASSYNGLSGPSNDVRNMALLLGELGFISTQCCEHQATRDGIRAAWNRFIESLSLHDTVVVYYSGHGGMVESTSPVSRDTPWRHQFLVPFDFVSNAHHFNGITDREISYWLKRMTDKADNVTIILDCCFAGRMARDPSHGDNAKPRGLSMVRFEDIAAHVSILETVRELRLDAFPEENPSAVRIAAASPTESAWEYCNSNGEWCGVLTESLILVLRDIVGSNRTIPWRSAMIRVSELVQAEFPQQHPRVEGRGNRHPFSRRETITGEFPADKNATDLLIQGGRVSGIHQGSLYKLMHSGNQIAEARVMTSDAFQARASLEPWDQTQFQLLPSSHLTVVLRENTFHKLPIVVHPSTPELENVMRTSRFIQPATRRTPGPLATLSRQGQSITVSNHFGIRIFEVSWPANPTQVADLIRRLEQLGRAHHLLGLRPEPYEQLRHGVTVEVNWFGNTNRPPFRKDGTDYLTVNDRITIGLRNSGSEQVYAWVFAINGLGRVSLPRASSIDLPAGREEVIGNRGRGLPITWPTDCPYNGALPEAIIVVLTNSRFVDLGHLKDPVGTKHHRRGGLSKLEQWTWKIAENRTIGDETGDDVCFESIYIPYLLRR</sequence>
<dbReference type="InterPro" id="IPR029030">
    <property type="entry name" value="Caspase-like_dom_sf"/>
</dbReference>
<dbReference type="SUPFAM" id="SSF52129">
    <property type="entry name" value="Caspase-like"/>
    <property type="match status" value="1"/>
</dbReference>
<dbReference type="GO" id="GO:0004197">
    <property type="term" value="F:cysteine-type endopeptidase activity"/>
    <property type="evidence" value="ECO:0007669"/>
    <property type="project" value="InterPro"/>
</dbReference>
<keyword evidence="3" id="KW-0378">Hydrolase</keyword>
<evidence type="ECO:0000259" key="5">
    <source>
        <dbReference type="Pfam" id="PF00656"/>
    </source>
</evidence>
<dbReference type="Proteomes" id="UP000758603">
    <property type="component" value="Unassembled WGS sequence"/>
</dbReference>
<feature type="domain" description="Peptidase C14 caspase" evidence="5">
    <location>
        <begin position="4"/>
        <end position="257"/>
    </location>
</feature>
<dbReference type="OrthoDB" id="3223806at2759"/>
<protein>
    <submittedName>
        <fullName evidence="6">Caspase domain-containing protein</fullName>
    </submittedName>
</protein>
<dbReference type="EMBL" id="JAGPXC010000010">
    <property type="protein sequence ID" value="KAH6646218.1"/>
    <property type="molecule type" value="Genomic_DNA"/>
</dbReference>
<evidence type="ECO:0000256" key="3">
    <source>
        <dbReference type="ARBA" id="ARBA00022807"/>
    </source>
</evidence>
<dbReference type="RefSeq" id="XP_045952732.1">
    <property type="nucleotide sequence ID" value="XM_046109338.1"/>
</dbReference>
<dbReference type="Gene3D" id="3.40.50.1460">
    <property type="match status" value="1"/>
</dbReference>
<dbReference type="InterPro" id="IPR050452">
    <property type="entry name" value="Metacaspase"/>
</dbReference>
<reference evidence="6" key="1">
    <citation type="journal article" date="2021" name="Nat. Commun.">
        <title>Genetic determinants of endophytism in the Arabidopsis root mycobiome.</title>
        <authorList>
            <person name="Mesny F."/>
            <person name="Miyauchi S."/>
            <person name="Thiergart T."/>
            <person name="Pickel B."/>
            <person name="Atanasova L."/>
            <person name="Karlsson M."/>
            <person name="Huettel B."/>
            <person name="Barry K.W."/>
            <person name="Haridas S."/>
            <person name="Chen C."/>
            <person name="Bauer D."/>
            <person name="Andreopoulos W."/>
            <person name="Pangilinan J."/>
            <person name="LaButti K."/>
            <person name="Riley R."/>
            <person name="Lipzen A."/>
            <person name="Clum A."/>
            <person name="Drula E."/>
            <person name="Henrissat B."/>
            <person name="Kohler A."/>
            <person name="Grigoriev I.V."/>
            <person name="Martin F.M."/>
            <person name="Hacquard S."/>
        </authorList>
    </citation>
    <scope>NUCLEOTIDE SEQUENCE</scope>
    <source>
        <strain evidence="6">MPI-SDFR-AT-0073</strain>
    </source>
</reference>
<dbReference type="PANTHER" id="PTHR48104:SF30">
    <property type="entry name" value="METACASPASE-1"/>
    <property type="match status" value="1"/>
</dbReference>
<evidence type="ECO:0000313" key="6">
    <source>
        <dbReference type="EMBL" id="KAH6646218.1"/>
    </source>
</evidence>
<evidence type="ECO:0000256" key="4">
    <source>
        <dbReference type="ARBA" id="ARBA00023145"/>
    </source>
</evidence>
<evidence type="ECO:0000256" key="2">
    <source>
        <dbReference type="ARBA" id="ARBA00022703"/>
    </source>
</evidence>
<keyword evidence="7" id="KW-1185">Reference proteome</keyword>
<comment type="similarity">
    <text evidence="1">Belongs to the peptidase C14B family.</text>
</comment>
<organism evidence="6 7">
    <name type="scientific">Truncatella angustata</name>
    <dbReference type="NCBI Taxonomy" id="152316"/>
    <lineage>
        <taxon>Eukaryota</taxon>
        <taxon>Fungi</taxon>
        <taxon>Dikarya</taxon>
        <taxon>Ascomycota</taxon>
        <taxon>Pezizomycotina</taxon>
        <taxon>Sordariomycetes</taxon>
        <taxon>Xylariomycetidae</taxon>
        <taxon>Amphisphaeriales</taxon>
        <taxon>Sporocadaceae</taxon>
        <taxon>Truncatella</taxon>
    </lineage>
</organism>
<dbReference type="AlphaFoldDB" id="A0A9P8RHP8"/>
<keyword evidence="3" id="KW-0788">Thiol protease</keyword>
<name>A0A9P8RHP8_9PEZI</name>
<keyword evidence="4" id="KW-0865">Zymogen</keyword>
<accession>A0A9P8RHP8</accession>
<evidence type="ECO:0000256" key="1">
    <source>
        <dbReference type="ARBA" id="ARBA00009005"/>
    </source>
</evidence>
<dbReference type="Pfam" id="PF00656">
    <property type="entry name" value="Peptidase_C14"/>
    <property type="match status" value="1"/>
</dbReference>